<dbReference type="Proteomes" id="UP000034793">
    <property type="component" value="Unassembled WGS sequence"/>
</dbReference>
<evidence type="ECO:0000313" key="1">
    <source>
        <dbReference type="EMBL" id="KKR30191.1"/>
    </source>
</evidence>
<gene>
    <name evidence="1" type="ORF">UT61_C0011G0014</name>
</gene>
<dbReference type="GO" id="GO:0046872">
    <property type="term" value="F:metal ion binding"/>
    <property type="evidence" value="ECO:0007669"/>
    <property type="project" value="InterPro"/>
</dbReference>
<name>A0A0G0PYN5_9BACT</name>
<protein>
    <submittedName>
        <fullName evidence="1">Uncharacterized protein</fullName>
    </submittedName>
</protein>
<organism evidence="1 2">
    <name type="scientific">Candidatus Woesebacteria bacterium GW2011_GWA1_39_8</name>
    <dbReference type="NCBI Taxonomy" id="1618552"/>
    <lineage>
        <taxon>Bacteria</taxon>
        <taxon>Candidatus Woeseibacteriota</taxon>
    </lineage>
</organism>
<dbReference type="InterPro" id="IPR038390">
    <property type="entry name" value="Metal_Tscrpt_repr_sf"/>
</dbReference>
<evidence type="ECO:0000313" key="2">
    <source>
        <dbReference type="Proteomes" id="UP000034793"/>
    </source>
</evidence>
<proteinExistence type="predicted"/>
<dbReference type="AlphaFoldDB" id="A0A0G0PYN5"/>
<dbReference type="Gene3D" id="1.20.58.1000">
    <property type="entry name" value="Metal-sensitive repressor, helix protomer"/>
    <property type="match status" value="1"/>
</dbReference>
<dbReference type="Pfam" id="PF02583">
    <property type="entry name" value="Trns_repr_metal"/>
    <property type="match status" value="1"/>
</dbReference>
<dbReference type="GO" id="GO:0003677">
    <property type="term" value="F:DNA binding"/>
    <property type="evidence" value="ECO:0007669"/>
    <property type="project" value="InterPro"/>
</dbReference>
<reference evidence="1 2" key="1">
    <citation type="journal article" date="2015" name="Nature">
        <title>rRNA introns, odd ribosomes, and small enigmatic genomes across a large radiation of phyla.</title>
        <authorList>
            <person name="Brown C.T."/>
            <person name="Hug L.A."/>
            <person name="Thomas B.C."/>
            <person name="Sharon I."/>
            <person name="Castelle C.J."/>
            <person name="Singh A."/>
            <person name="Wilkins M.J."/>
            <person name="Williams K.H."/>
            <person name="Banfield J.F."/>
        </authorList>
    </citation>
    <scope>NUCLEOTIDE SEQUENCE [LARGE SCALE GENOMIC DNA]</scope>
</reference>
<dbReference type="EMBL" id="LBXL01000011">
    <property type="protein sequence ID" value="KKR30191.1"/>
    <property type="molecule type" value="Genomic_DNA"/>
</dbReference>
<accession>A0A0G0PYN5</accession>
<sequence>MKEEIINRLQIVGRKIRRIIKSVERGGNAEEIITQTRKAKKMLLAVRHMILKNHLIKVAEQNGFSKNEILKNFDLMS</sequence>
<comment type="caution">
    <text evidence="1">The sequence shown here is derived from an EMBL/GenBank/DDBJ whole genome shotgun (WGS) entry which is preliminary data.</text>
</comment>
<dbReference type="GO" id="GO:0045892">
    <property type="term" value="P:negative regulation of DNA-templated transcription"/>
    <property type="evidence" value="ECO:0007669"/>
    <property type="project" value="UniProtKB-ARBA"/>
</dbReference>
<dbReference type="InterPro" id="IPR003735">
    <property type="entry name" value="Metal_Tscrpt_repr"/>
</dbReference>